<keyword evidence="3 9" id="KW-0547">Nucleotide-binding</keyword>
<dbReference type="Gene3D" id="3.40.50.300">
    <property type="entry name" value="P-loop containing nucleotide triphosphate hydrolases"/>
    <property type="match status" value="1"/>
</dbReference>
<keyword evidence="5 9" id="KW-0342">GTP-binding</keyword>
<dbReference type="SMART" id="SM00963">
    <property type="entry name" value="SRP54_N"/>
    <property type="match status" value="1"/>
</dbReference>
<dbReference type="Pfam" id="PF02881">
    <property type="entry name" value="SRP54_N"/>
    <property type="match status" value="1"/>
</dbReference>
<sequence length="283" mass="30824">MFLTKLKAGLKRTKEIFQNLFKEEDISRWEEILLSADCGVKVTSDLLARIKKEPGNRKEILKREILKILAEKGREIRNPSFPYVIMVVGVNGSGKTTTVGKLAYRFKNEGKKVIIAASDTYRDAAAQQLIIWAKKAGVEIVPSEKGQDAAAIAFDTISKAKSKGIDLVLVDTAGRLHTRKDLMAEVKKIKRVITKVKEGGPDETLLVLDATVGQNGIAQAKVFSEELGLTGIVITKLDGTAKGGIVLACASELSLPVRFIGFGEGIEDLAPFSPEEFVEALLE</sequence>
<comment type="subcellular location">
    <subcellularLocation>
        <location evidence="9">Cell membrane</location>
        <topology evidence="9">Peripheral membrane protein</topology>
        <orientation evidence="9">Cytoplasmic side</orientation>
    </subcellularLocation>
    <subcellularLocation>
        <location evidence="9">Cytoplasm</location>
    </subcellularLocation>
</comment>
<comment type="similarity">
    <text evidence="9">Belongs to the GTP-binding SRP family. FtsY subfamily.</text>
</comment>
<dbReference type="Gene3D" id="1.20.120.140">
    <property type="entry name" value="Signal recognition particle SRP54, nucleotide-binding domain"/>
    <property type="match status" value="1"/>
</dbReference>
<dbReference type="AlphaFoldDB" id="A0A7C3UY65"/>
<dbReference type="InterPro" id="IPR042101">
    <property type="entry name" value="SRP54_N_sf"/>
</dbReference>
<dbReference type="InterPro" id="IPR000897">
    <property type="entry name" value="SRP54_GTPase_dom"/>
</dbReference>
<evidence type="ECO:0000256" key="6">
    <source>
        <dbReference type="ARBA" id="ARBA00023136"/>
    </source>
</evidence>
<dbReference type="GO" id="GO:0005886">
    <property type="term" value="C:plasma membrane"/>
    <property type="evidence" value="ECO:0007669"/>
    <property type="project" value="UniProtKB-SubCell"/>
</dbReference>
<evidence type="ECO:0000256" key="7">
    <source>
        <dbReference type="ARBA" id="ARBA00023170"/>
    </source>
</evidence>
<keyword evidence="4 9" id="KW-0378">Hydrolase</keyword>
<evidence type="ECO:0000256" key="2">
    <source>
        <dbReference type="ARBA" id="ARBA00022490"/>
    </source>
</evidence>
<keyword evidence="7 9" id="KW-0675">Receptor</keyword>
<keyword evidence="2 9" id="KW-0963">Cytoplasm</keyword>
<dbReference type="InterPro" id="IPR004390">
    <property type="entry name" value="SR_rcpt_FtsY"/>
</dbReference>
<dbReference type="FunFam" id="3.40.50.300:FF:000053">
    <property type="entry name" value="Signal recognition particle receptor FtsY"/>
    <property type="match status" value="1"/>
</dbReference>
<comment type="caution">
    <text evidence="11">The sequence shown here is derived from an EMBL/GenBank/DDBJ whole genome shotgun (WGS) entry which is preliminary data.</text>
</comment>
<feature type="domain" description="SRP54-type proteins GTP-binding" evidence="10">
    <location>
        <begin position="256"/>
        <end position="269"/>
    </location>
</feature>
<feature type="binding site" evidence="9">
    <location>
        <begin position="171"/>
        <end position="175"/>
    </location>
    <ligand>
        <name>GTP</name>
        <dbReference type="ChEBI" id="CHEBI:37565"/>
    </ligand>
</feature>
<dbReference type="PROSITE" id="PS00300">
    <property type="entry name" value="SRP54"/>
    <property type="match status" value="1"/>
</dbReference>
<comment type="function">
    <text evidence="9">Involved in targeting and insertion of nascent membrane proteins into the cytoplasmic membrane. Acts as a receptor for the complex formed by the signal recognition particle (SRP) and the ribosome-nascent chain (RNC).</text>
</comment>
<comment type="catalytic activity">
    <reaction evidence="8 9">
        <text>GTP + H2O = GDP + phosphate + H(+)</text>
        <dbReference type="Rhea" id="RHEA:19669"/>
        <dbReference type="ChEBI" id="CHEBI:15377"/>
        <dbReference type="ChEBI" id="CHEBI:15378"/>
        <dbReference type="ChEBI" id="CHEBI:37565"/>
        <dbReference type="ChEBI" id="CHEBI:43474"/>
        <dbReference type="ChEBI" id="CHEBI:58189"/>
        <dbReference type="EC" id="3.6.5.4"/>
    </reaction>
</comment>
<evidence type="ECO:0000256" key="4">
    <source>
        <dbReference type="ARBA" id="ARBA00022801"/>
    </source>
</evidence>
<dbReference type="InterPro" id="IPR027417">
    <property type="entry name" value="P-loop_NTPase"/>
</dbReference>
<dbReference type="PANTHER" id="PTHR43134">
    <property type="entry name" value="SIGNAL RECOGNITION PARTICLE RECEPTOR SUBUNIT ALPHA"/>
    <property type="match status" value="1"/>
</dbReference>
<dbReference type="SMART" id="SM00962">
    <property type="entry name" value="SRP54"/>
    <property type="match status" value="1"/>
</dbReference>
<feature type="binding site" evidence="9">
    <location>
        <begin position="89"/>
        <end position="96"/>
    </location>
    <ligand>
        <name>GTP</name>
        <dbReference type="ChEBI" id="CHEBI:37565"/>
    </ligand>
</feature>
<dbReference type="CDD" id="cd17874">
    <property type="entry name" value="FtsY"/>
    <property type="match status" value="1"/>
</dbReference>
<dbReference type="EC" id="3.6.5.4" evidence="9"/>
<evidence type="ECO:0000256" key="9">
    <source>
        <dbReference type="HAMAP-Rule" id="MF_00920"/>
    </source>
</evidence>
<accession>A0A7C3UY65</accession>
<keyword evidence="1 9" id="KW-1003">Cell membrane</keyword>
<feature type="binding site" evidence="9">
    <location>
        <begin position="235"/>
        <end position="238"/>
    </location>
    <ligand>
        <name>GTP</name>
        <dbReference type="ChEBI" id="CHEBI:37565"/>
    </ligand>
</feature>
<dbReference type="GO" id="GO:0005525">
    <property type="term" value="F:GTP binding"/>
    <property type="evidence" value="ECO:0007669"/>
    <property type="project" value="UniProtKB-UniRule"/>
</dbReference>
<comment type="subunit">
    <text evidence="9">Part of the signal recognition particle protein translocation system, which is composed of SRP and FtsY.</text>
</comment>
<organism evidence="11">
    <name type="scientific">candidate division WOR-3 bacterium</name>
    <dbReference type="NCBI Taxonomy" id="2052148"/>
    <lineage>
        <taxon>Bacteria</taxon>
        <taxon>Bacteria division WOR-3</taxon>
    </lineage>
</organism>
<dbReference type="GO" id="GO:0006614">
    <property type="term" value="P:SRP-dependent cotranslational protein targeting to membrane"/>
    <property type="evidence" value="ECO:0007669"/>
    <property type="project" value="InterPro"/>
</dbReference>
<dbReference type="EMBL" id="DTMQ01000016">
    <property type="protein sequence ID" value="HGE98946.1"/>
    <property type="molecule type" value="Genomic_DNA"/>
</dbReference>
<dbReference type="InterPro" id="IPR013822">
    <property type="entry name" value="Signal_recog_particl_SRP54_hlx"/>
</dbReference>
<dbReference type="PANTHER" id="PTHR43134:SF1">
    <property type="entry name" value="SIGNAL RECOGNITION PARTICLE RECEPTOR SUBUNIT ALPHA"/>
    <property type="match status" value="1"/>
</dbReference>
<gene>
    <name evidence="9 11" type="primary">ftsY</name>
    <name evidence="11" type="ORF">ENX07_02585</name>
</gene>
<reference evidence="11" key="1">
    <citation type="journal article" date="2020" name="mSystems">
        <title>Genome- and Community-Level Interaction Insights into Carbon Utilization and Element Cycling Functions of Hydrothermarchaeota in Hydrothermal Sediment.</title>
        <authorList>
            <person name="Zhou Z."/>
            <person name="Liu Y."/>
            <person name="Xu W."/>
            <person name="Pan J."/>
            <person name="Luo Z.H."/>
            <person name="Li M."/>
        </authorList>
    </citation>
    <scope>NUCLEOTIDE SEQUENCE [LARGE SCALE GENOMIC DNA]</scope>
    <source>
        <strain evidence="11">SpSt-906</strain>
    </source>
</reference>
<evidence type="ECO:0000313" key="11">
    <source>
        <dbReference type="EMBL" id="HGE98946.1"/>
    </source>
</evidence>
<protein>
    <recommendedName>
        <fullName evidence="9">Signal recognition particle receptor FtsY</fullName>
        <shortName evidence="9">SRP receptor</shortName>
        <ecNumber evidence="9">3.6.5.4</ecNumber>
    </recommendedName>
</protein>
<keyword evidence="6 9" id="KW-0472">Membrane</keyword>
<evidence type="ECO:0000256" key="3">
    <source>
        <dbReference type="ARBA" id="ARBA00022741"/>
    </source>
</evidence>
<dbReference type="GO" id="GO:0003924">
    <property type="term" value="F:GTPase activity"/>
    <property type="evidence" value="ECO:0007669"/>
    <property type="project" value="UniProtKB-UniRule"/>
</dbReference>
<dbReference type="SUPFAM" id="SSF52540">
    <property type="entry name" value="P-loop containing nucleoside triphosphate hydrolases"/>
    <property type="match status" value="1"/>
</dbReference>
<name>A0A7C3UY65_UNCW3</name>
<dbReference type="SMART" id="SM00382">
    <property type="entry name" value="AAA"/>
    <property type="match status" value="1"/>
</dbReference>
<dbReference type="InterPro" id="IPR036225">
    <property type="entry name" value="SRP/SRP_N"/>
</dbReference>
<evidence type="ECO:0000256" key="5">
    <source>
        <dbReference type="ARBA" id="ARBA00023134"/>
    </source>
</evidence>
<dbReference type="GO" id="GO:0005047">
    <property type="term" value="F:signal recognition particle binding"/>
    <property type="evidence" value="ECO:0007669"/>
    <property type="project" value="TreeGrafter"/>
</dbReference>
<dbReference type="InterPro" id="IPR003593">
    <property type="entry name" value="AAA+_ATPase"/>
</dbReference>
<dbReference type="Pfam" id="PF00448">
    <property type="entry name" value="SRP54"/>
    <property type="match status" value="1"/>
</dbReference>
<dbReference type="HAMAP" id="MF_00920">
    <property type="entry name" value="FtsY"/>
    <property type="match status" value="1"/>
</dbReference>
<evidence type="ECO:0000256" key="8">
    <source>
        <dbReference type="ARBA" id="ARBA00048027"/>
    </source>
</evidence>
<proteinExistence type="inferred from homology"/>
<dbReference type="GO" id="GO:0005737">
    <property type="term" value="C:cytoplasm"/>
    <property type="evidence" value="ECO:0007669"/>
    <property type="project" value="UniProtKB-SubCell"/>
</dbReference>
<dbReference type="SUPFAM" id="SSF47364">
    <property type="entry name" value="Domain of the SRP/SRP receptor G-proteins"/>
    <property type="match status" value="1"/>
</dbReference>
<evidence type="ECO:0000256" key="1">
    <source>
        <dbReference type="ARBA" id="ARBA00022475"/>
    </source>
</evidence>
<evidence type="ECO:0000259" key="10">
    <source>
        <dbReference type="PROSITE" id="PS00300"/>
    </source>
</evidence>
<dbReference type="NCBIfam" id="TIGR00064">
    <property type="entry name" value="ftsY"/>
    <property type="match status" value="1"/>
</dbReference>